<evidence type="ECO:0000313" key="1">
    <source>
        <dbReference type="EMBL" id="SEG34533.1"/>
    </source>
</evidence>
<gene>
    <name evidence="1" type="ORF">SAMN05421819_2601</name>
</gene>
<dbReference type="AlphaFoldDB" id="A0A1H5ZDD4"/>
<evidence type="ECO:0000313" key="2">
    <source>
        <dbReference type="Proteomes" id="UP000236728"/>
    </source>
</evidence>
<accession>A0A1H5ZDD4</accession>
<keyword evidence="2" id="KW-1185">Reference proteome</keyword>
<proteinExistence type="predicted"/>
<dbReference type="RefSeq" id="WP_103933488.1">
    <property type="nucleotide sequence ID" value="NZ_FNVA01000004.1"/>
</dbReference>
<organism evidence="1 2">
    <name type="scientific">Bryocella elongata</name>
    <dbReference type="NCBI Taxonomy" id="863522"/>
    <lineage>
        <taxon>Bacteria</taxon>
        <taxon>Pseudomonadati</taxon>
        <taxon>Acidobacteriota</taxon>
        <taxon>Terriglobia</taxon>
        <taxon>Terriglobales</taxon>
        <taxon>Acidobacteriaceae</taxon>
        <taxon>Bryocella</taxon>
    </lineage>
</organism>
<dbReference type="Proteomes" id="UP000236728">
    <property type="component" value="Unassembled WGS sequence"/>
</dbReference>
<sequence>MLRDQNGNPAMFLLKMGQNEHMEQFRRGLLYMNTLSYFRELDGDPARADHFEGVTHIFQPKDVIMKFSAPGFGEFVVDSRDLAAATTLSMNSEHCCNLFCLHAITQPINGSLFPAEHEWFGDSVVLIRNTQEFLSRVLAACRAKNLSVKGRLIEYYDDEAYTGKLDRFKKPKRFAHQREYRIAVDSLGTAPMLLEIGDIRDITSEIIAFSDADKTLSFSEADARAANLSW</sequence>
<dbReference type="OrthoDB" id="1349797at2"/>
<protein>
    <submittedName>
        <fullName evidence="1">Uncharacterized protein</fullName>
    </submittedName>
</protein>
<reference evidence="1 2" key="1">
    <citation type="submission" date="2016-10" db="EMBL/GenBank/DDBJ databases">
        <authorList>
            <person name="de Groot N.N."/>
        </authorList>
    </citation>
    <scope>NUCLEOTIDE SEQUENCE [LARGE SCALE GENOMIC DNA]</scope>
    <source>
        <strain evidence="1 2">DSM 22489</strain>
    </source>
</reference>
<dbReference type="EMBL" id="FNVA01000004">
    <property type="protein sequence ID" value="SEG34533.1"/>
    <property type="molecule type" value="Genomic_DNA"/>
</dbReference>
<name>A0A1H5ZDD4_9BACT</name>